<organism evidence="2 3">
    <name type="scientific">Pulveribacter suum</name>
    <dbReference type="NCBI Taxonomy" id="2116657"/>
    <lineage>
        <taxon>Bacteria</taxon>
        <taxon>Pseudomonadati</taxon>
        <taxon>Pseudomonadota</taxon>
        <taxon>Betaproteobacteria</taxon>
        <taxon>Burkholderiales</taxon>
        <taxon>Comamonadaceae</taxon>
        <taxon>Pulveribacter</taxon>
    </lineage>
</organism>
<evidence type="ECO:0000313" key="3">
    <source>
        <dbReference type="Proteomes" id="UP000241829"/>
    </source>
</evidence>
<name>A0A2P1NM55_9BURK</name>
<dbReference type="AlphaFoldDB" id="A0A2P1NM55"/>
<dbReference type="RefSeq" id="WP_106846694.1">
    <property type="nucleotide sequence ID" value="NZ_CP027792.1"/>
</dbReference>
<accession>A0A2P1NM55</accession>
<dbReference type="InterPro" id="IPR041854">
    <property type="entry name" value="BFD-like_2Fe2S-bd_dom_sf"/>
</dbReference>
<keyword evidence="3" id="KW-1185">Reference proteome</keyword>
<proteinExistence type="predicted"/>
<reference evidence="3" key="1">
    <citation type="submission" date="2018-03" db="EMBL/GenBank/DDBJ databases">
        <title>Genome sequencing of Melaminivora sp. strain SC2-7.</title>
        <authorList>
            <person name="Kim S.-J."/>
            <person name="Heo J."/>
            <person name="Ahn J.-H."/>
            <person name="Kwon S.-W."/>
        </authorList>
    </citation>
    <scope>NUCLEOTIDE SEQUENCE [LARGE SCALE GENOMIC DNA]</scope>
    <source>
        <strain evidence="3">SC2-7</strain>
    </source>
</reference>
<gene>
    <name evidence="2" type="ORF">C7H73_11020</name>
</gene>
<dbReference type="Proteomes" id="UP000241829">
    <property type="component" value="Chromosome"/>
</dbReference>
<sequence>MIVCVCHRVSDREIARHARAGMSFDEIQFELGVATQCGRCEDCARDVVAQCCASQPMAALRNEVAPSPSQLAPLLQEGNACKSSSLSPAA</sequence>
<dbReference type="InterPro" id="IPR007419">
    <property type="entry name" value="BFD-like_2Fe2S-bd_dom"/>
</dbReference>
<dbReference type="OrthoDB" id="9815350at2"/>
<dbReference type="Pfam" id="PF04324">
    <property type="entry name" value="Fer2_BFD"/>
    <property type="match status" value="1"/>
</dbReference>
<evidence type="ECO:0000259" key="1">
    <source>
        <dbReference type="Pfam" id="PF04324"/>
    </source>
</evidence>
<dbReference type="KEGG" id="melm:C7H73_11020"/>
<protein>
    <submittedName>
        <fullName evidence="2">Ferredoxin</fullName>
    </submittedName>
</protein>
<feature type="domain" description="BFD-like [2Fe-2S]-binding" evidence="1">
    <location>
        <begin position="2"/>
        <end position="49"/>
    </location>
</feature>
<evidence type="ECO:0000313" key="2">
    <source>
        <dbReference type="EMBL" id="AVP58141.1"/>
    </source>
</evidence>
<dbReference type="EMBL" id="CP027792">
    <property type="protein sequence ID" value="AVP58141.1"/>
    <property type="molecule type" value="Genomic_DNA"/>
</dbReference>
<dbReference type="Gene3D" id="1.10.10.1100">
    <property type="entry name" value="BFD-like [2Fe-2S]-binding domain"/>
    <property type="match status" value="1"/>
</dbReference>